<dbReference type="InterPro" id="IPR050638">
    <property type="entry name" value="AA-Vitamin_Transporters"/>
</dbReference>
<dbReference type="Gene3D" id="1.10.3730.20">
    <property type="match status" value="1"/>
</dbReference>
<evidence type="ECO:0000256" key="6">
    <source>
        <dbReference type="SAM" id="Phobius"/>
    </source>
</evidence>
<feature type="transmembrane region" description="Helical" evidence="6">
    <location>
        <begin position="85"/>
        <end position="106"/>
    </location>
</feature>
<dbReference type="Pfam" id="PF00892">
    <property type="entry name" value="EamA"/>
    <property type="match status" value="2"/>
</dbReference>
<comment type="caution">
    <text evidence="8">The sequence shown here is derived from an EMBL/GenBank/DDBJ whole genome shotgun (WGS) entry which is preliminary data.</text>
</comment>
<dbReference type="GO" id="GO:0016020">
    <property type="term" value="C:membrane"/>
    <property type="evidence" value="ECO:0007669"/>
    <property type="project" value="UniProtKB-SubCell"/>
</dbReference>
<name>A0A942SYH0_9BACI</name>
<keyword evidence="3 6" id="KW-0812">Transmembrane</keyword>
<accession>A0A942SYH0</accession>
<dbReference type="SUPFAM" id="SSF103481">
    <property type="entry name" value="Multidrug resistance efflux transporter EmrE"/>
    <property type="match status" value="2"/>
</dbReference>
<evidence type="ECO:0000256" key="2">
    <source>
        <dbReference type="ARBA" id="ARBA00007362"/>
    </source>
</evidence>
<dbReference type="PANTHER" id="PTHR32322:SF2">
    <property type="entry name" value="EAMA DOMAIN-CONTAINING PROTEIN"/>
    <property type="match status" value="1"/>
</dbReference>
<organism evidence="8">
    <name type="scientific">Neobacillus citreus</name>
    <dbReference type="NCBI Taxonomy" id="2833578"/>
    <lineage>
        <taxon>Bacteria</taxon>
        <taxon>Bacillati</taxon>
        <taxon>Bacillota</taxon>
        <taxon>Bacilli</taxon>
        <taxon>Bacillales</taxon>
        <taxon>Bacillaceae</taxon>
        <taxon>Neobacillus</taxon>
    </lineage>
</organism>
<dbReference type="InterPro" id="IPR037185">
    <property type="entry name" value="EmrE-like"/>
</dbReference>
<proteinExistence type="inferred from homology"/>
<evidence type="ECO:0000256" key="1">
    <source>
        <dbReference type="ARBA" id="ARBA00004127"/>
    </source>
</evidence>
<keyword evidence="4 6" id="KW-1133">Transmembrane helix</keyword>
<gene>
    <name evidence="8" type="ORF">KHB02_11520</name>
</gene>
<dbReference type="PANTHER" id="PTHR32322">
    <property type="entry name" value="INNER MEMBRANE TRANSPORTER"/>
    <property type="match status" value="1"/>
</dbReference>
<protein>
    <submittedName>
        <fullName evidence="8">EamA family transporter</fullName>
    </submittedName>
</protein>
<evidence type="ECO:0000256" key="4">
    <source>
        <dbReference type="ARBA" id="ARBA00022989"/>
    </source>
</evidence>
<feature type="domain" description="EamA" evidence="7">
    <location>
        <begin position="139"/>
        <end position="270"/>
    </location>
</feature>
<evidence type="ECO:0000256" key="5">
    <source>
        <dbReference type="ARBA" id="ARBA00023136"/>
    </source>
</evidence>
<feature type="transmembrane region" description="Helical" evidence="6">
    <location>
        <begin position="31"/>
        <end position="48"/>
    </location>
</feature>
<sequence>MRWSLIAAVAPIAWGSTYFVTGTFLPPEPLWGGAIRALPAGLLLLLLVRRRPSGSWWWKSLVLGTLNVGAFFVLVYQAAQLLPTSVAAAVMASSPVALALIAWLAVQERPSPVRFSGALVGVGGVCMLLLDGTQPVDWLGVCVSAAAMTASSFGFILGKRWNPEVGVLASTAWQLVVGGMLLVPFAVTLEGAPPAVGPSGVAAYAFLTLIATAVAYVAWFAALDRLRGDVVGVIGLLNPLTGVALGVFVAGDHLGPRQCIAIALVLIGIVGPAVVIARRRRAPVAVGGCH</sequence>
<feature type="transmembrane region" description="Helical" evidence="6">
    <location>
        <begin position="230"/>
        <end position="249"/>
    </location>
</feature>
<feature type="transmembrane region" description="Helical" evidence="6">
    <location>
        <begin position="60"/>
        <end position="79"/>
    </location>
</feature>
<feature type="transmembrane region" description="Helical" evidence="6">
    <location>
        <begin position="255"/>
        <end position="277"/>
    </location>
</feature>
<feature type="transmembrane region" description="Helical" evidence="6">
    <location>
        <begin position="201"/>
        <end position="223"/>
    </location>
</feature>
<feature type="transmembrane region" description="Helical" evidence="6">
    <location>
        <begin position="165"/>
        <end position="189"/>
    </location>
</feature>
<comment type="similarity">
    <text evidence="2">Belongs to the EamA transporter family.</text>
</comment>
<feature type="transmembrane region" description="Helical" evidence="6">
    <location>
        <begin position="136"/>
        <end position="158"/>
    </location>
</feature>
<keyword evidence="5 6" id="KW-0472">Membrane</keyword>
<dbReference type="EMBL" id="JAGYPE010000002">
    <property type="protein sequence ID" value="MBS4182013.1"/>
    <property type="molecule type" value="Genomic_DNA"/>
</dbReference>
<dbReference type="AlphaFoldDB" id="A0A942SYH0"/>
<evidence type="ECO:0000313" key="8">
    <source>
        <dbReference type="EMBL" id="MBS4182013.1"/>
    </source>
</evidence>
<feature type="transmembrane region" description="Helical" evidence="6">
    <location>
        <begin position="113"/>
        <end position="130"/>
    </location>
</feature>
<feature type="domain" description="EamA" evidence="7">
    <location>
        <begin position="2"/>
        <end position="129"/>
    </location>
</feature>
<reference evidence="8" key="1">
    <citation type="submission" date="2021-05" db="EMBL/GenBank/DDBJ databases">
        <title>Novel Bacillus species.</title>
        <authorList>
            <person name="Liu G."/>
        </authorList>
    </citation>
    <scope>NUCLEOTIDE SEQUENCE</scope>
    <source>
        <strain evidence="8">FJAT-50051</strain>
    </source>
</reference>
<dbReference type="InterPro" id="IPR000620">
    <property type="entry name" value="EamA_dom"/>
</dbReference>
<evidence type="ECO:0000259" key="7">
    <source>
        <dbReference type="Pfam" id="PF00892"/>
    </source>
</evidence>
<comment type="subcellular location">
    <subcellularLocation>
        <location evidence="1">Endomembrane system</location>
        <topology evidence="1">Multi-pass membrane protein</topology>
    </subcellularLocation>
</comment>
<evidence type="ECO:0000256" key="3">
    <source>
        <dbReference type="ARBA" id="ARBA00022692"/>
    </source>
</evidence>